<proteinExistence type="predicted"/>
<accession>A0A7X9XDH6</accession>
<dbReference type="AlphaFoldDB" id="A0A7X9XDH6"/>
<sequence>MKITIEYKLILENDLKILSLSPELYFDPIGSDENFEEDGIEKYSDPREYINEYDNNSVLLDELDYVTILISESIESDKRIKTIYYDKGESRFIHRKDKNGFELIIQSFKIAENGIFNCRMERESSIKEWKIQSGIGLNYKVEHRGEEKWLSLLKGEFIKKEL</sequence>
<gene>
    <name evidence="1" type="ORF">HHU12_32930</name>
</gene>
<organism evidence="1 2">
    <name type="scientific">Flammeovirga aprica JL-4</name>
    <dbReference type="NCBI Taxonomy" id="694437"/>
    <lineage>
        <taxon>Bacteria</taxon>
        <taxon>Pseudomonadati</taxon>
        <taxon>Bacteroidota</taxon>
        <taxon>Cytophagia</taxon>
        <taxon>Cytophagales</taxon>
        <taxon>Flammeovirgaceae</taxon>
        <taxon>Flammeovirga</taxon>
    </lineage>
</organism>
<dbReference type="Proteomes" id="UP000576082">
    <property type="component" value="Unassembled WGS sequence"/>
</dbReference>
<dbReference type="EMBL" id="JABANE010000213">
    <property type="protein sequence ID" value="NME72808.1"/>
    <property type="molecule type" value="Genomic_DNA"/>
</dbReference>
<dbReference type="RefSeq" id="WP_169660976.1">
    <property type="nucleotide sequence ID" value="NZ_JABANE010000213.1"/>
</dbReference>
<comment type="caution">
    <text evidence="1">The sequence shown here is derived from an EMBL/GenBank/DDBJ whole genome shotgun (WGS) entry which is preliminary data.</text>
</comment>
<keyword evidence="2" id="KW-1185">Reference proteome</keyword>
<name>A0A7X9XDH6_9BACT</name>
<evidence type="ECO:0000313" key="2">
    <source>
        <dbReference type="Proteomes" id="UP000576082"/>
    </source>
</evidence>
<evidence type="ECO:0000313" key="1">
    <source>
        <dbReference type="EMBL" id="NME72808.1"/>
    </source>
</evidence>
<protein>
    <submittedName>
        <fullName evidence="1">Uncharacterized protein</fullName>
    </submittedName>
</protein>
<reference evidence="1 2" key="1">
    <citation type="submission" date="2020-04" db="EMBL/GenBank/DDBJ databases">
        <title>Flammeovirga sp. SR4, a novel species isolated from seawater.</title>
        <authorList>
            <person name="Wang X."/>
        </authorList>
    </citation>
    <scope>NUCLEOTIDE SEQUENCE [LARGE SCALE GENOMIC DNA]</scope>
    <source>
        <strain evidence="1 2">ATCC 23126</strain>
    </source>
</reference>